<keyword evidence="8 14" id="KW-0547">Nucleotide-binding</keyword>
<comment type="catalytic activity">
    <reaction evidence="1 14">
        <text>ATP + protein L-histidine = ADP + protein N-phospho-L-histidine.</text>
        <dbReference type="EC" id="2.7.13.3"/>
    </reaction>
</comment>
<dbReference type="SMART" id="SM00304">
    <property type="entry name" value="HAMP"/>
    <property type="match status" value="1"/>
</dbReference>
<keyword evidence="12 14" id="KW-0902">Two-component regulatory system</keyword>
<keyword evidence="4 14" id="KW-0997">Cell inner membrane</keyword>
<evidence type="ECO:0000256" key="7">
    <source>
        <dbReference type="ARBA" id="ARBA00022692"/>
    </source>
</evidence>
<dbReference type="InterPro" id="IPR003660">
    <property type="entry name" value="HAMP_dom"/>
</dbReference>
<dbReference type="NCBIfam" id="NF008184">
    <property type="entry name" value="PRK10935.1"/>
    <property type="match status" value="1"/>
</dbReference>
<evidence type="ECO:0000256" key="14">
    <source>
        <dbReference type="PIRNR" id="PIRNR003167"/>
    </source>
</evidence>
<protein>
    <recommendedName>
        <fullName evidence="14">Sensor protein</fullName>
        <ecNumber evidence="14">2.7.13.3</ecNumber>
    </recommendedName>
</protein>
<dbReference type="Proteomes" id="UP000234503">
    <property type="component" value="Unassembled WGS sequence"/>
</dbReference>
<evidence type="ECO:0000256" key="11">
    <source>
        <dbReference type="ARBA" id="ARBA00022989"/>
    </source>
</evidence>
<dbReference type="EC" id="2.7.13.3" evidence="14"/>
<evidence type="ECO:0000256" key="2">
    <source>
        <dbReference type="ARBA" id="ARBA00004429"/>
    </source>
</evidence>
<dbReference type="PIRSF" id="PIRSF003167">
    <property type="entry name" value="STHK_NarX/NarQ"/>
    <property type="match status" value="1"/>
</dbReference>
<evidence type="ECO:0000256" key="3">
    <source>
        <dbReference type="ARBA" id="ARBA00022475"/>
    </source>
</evidence>
<dbReference type="PROSITE" id="PS50885">
    <property type="entry name" value="HAMP"/>
    <property type="match status" value="1"/>
</dbReference>
<dbReference type="GO" id="GO:0046983">
    <property type="term" value="F:protein dimerization activity"/>
    <property type="evidence" value="ECO:0007669"/>
    <property type="project" value="UniProtKB-UniRule"/>
</dbReference>
<dbReference type="Pfam" id="PF07730">
    <property type="entry name" value="HisKA_3"/>
    <property type="match status" value="1"/>
</dbReference>
<dbReference type="Pfam" id="PF13675">
    <property type="entry name" value="PilJ"/>
    <property type="match status" value="1"/>
</dbReference>
<feature type="domain" description="Histidine kinase" evidence="16">
    <location>
        <begin position="367"/>
        <end position="561"/>
    </location>
</feature>
<dbReference type="AlphaFoldDB" id="A0A2N5DVJ2"/>
<evidence type="ECO:0000256" key="15">
    <source>
        <dbReference type="SAM" id="Phobius"/>
    </source>
</evidence>
<dbReference type="Gene3D" id="1.20.5.1930">
    <property type="match status" value="1"/>
</dbReference>
<evidence type="ECO:0000313" key="18">
    <source>
        <dbReference type="EMBL" id="PLR31038.1"/>
    </source>
</evidence>
<dbReference type="InterPro" id="IPR029095">
    <property type="entry name" value="NarX-like_N"/>
</dbReference>
<dbReference type="CDD" id="cd06225">
    <property type="entry name" value="HAMP"/>
    <property type="match status" value="1"/>
</dbReference>
<evidence type="ECO:0000256" key="10">
    <source>
        <dbReference type="ARBA" id="ARBA00022840"/>
    </source>
</evidence>
<dbReference type="PANTHER" id="PTHR24421">
    <property type="entry name" value="NITRATE/NITRITE SENSOR PROTEIN NARX-RELATED"/>
    <property type="match status" value="1"/>
</dbReference>
<feature type="domain" description="HAMP" evidence="17">
    <location>
        <begin position="174"/>
        <end position="227"/>
    </location>
</feature>
<sequence>MTVKRSLTHSLARVLCGILLLSGLTTGMALLTLFSSLRDAETVNIAGALRMQSYRLAYELTTQAPQLETHLRDYRRSLEAPALSHLNRFYVPAEVEQKYQVLRTHWGRMEAAIQARQPAVYQRHLESYVAEINEFVLALQRNAERKLAMVAVISLLGFSAIIMLVVFSLRFIRRQVVAPLNKLVDASLAMQQGTFAFPPLQHQLPNELGLLSATFQQMSGDLSRLYHSLEHKVQEKTARLTQANRALGVLFDCSQALSVSQLDRACFQRVLDIVCNSENLQCLRLTVLEGGGSWQLESGTPQASLAWHTLAIVQDNRPVGQLDWQSAVPIPHPQLMDNVANMLGRGVFFNYAQKQQMQLLLMEERATIARELHDSLAQSLSFLRIQLTLLKRALPDAPPPAQNIVSALDQGMADAYLQLRELLSTFRLTIQEASLEEALRQMLIPLQAQSTAAIRLECALPSQSLSAQQQVHALQIVREAVLNAIKHANATMIDIKCHPYDDELNIITVHDNGTGMTTTEEPEGHYGLTIMRERAVKLGGNLAIQQAAERGTEVRLLFPQR</sequence>
<evidence type="ECO:0000256" key="5">
    <source>
        <dbReference type="ARBA" id="ARBA00022553"/>
    </source>
</evidence>
<evidence type="ECO:0000313" key="19">
    <source>
        <dbReference type="Proteomes" id="UP000234503"/>
    </source>
</evidence>
<feature type="transmembrane region" description="Helical" evidence="15">
    <location>
        <begin position="147"/>
        <end position="172"/>
    </location>
</feature>
<evidence type="ECO:0000256" key="1">
    <source>
        <dbReference type="ARBA" id="ARBA00000085"/>
    </source>
</evidence>
<dbReference type="OrthoDB" id="9811306at2"/>
<evidence type="ECO:0000256" key="12">
    <source>
        <dbReference type="ARBA" id="ARBA00023012"/>
    </source>
</evidence>
<evidence type="ECO:0000256" key="13">
    <source>
        <dbReference type="ARBA" id="ARBA00023136"/>
    </source>
</evidence>
<keyword evidence="6 14" id="KW-0808">Transferase</keyword>
<dbReference type="InterPro" id="IPR050482">
    <property type="entry name" value="Sensor_HK_TwoCompSys"/>
</dbReference>
<dbReference type="GO" id="GO:0005524">
    <property type="term" value="F:ATP binding"/>
    <property type="evidence" value="ECO:0007669"/>
    <property type="project" value="UniProtKB-UniRule"/>
</dbReference>
<dbReference type="InterPro" id="IPR036890">
    <property type="entry name" value="HATPase_C_sf"/>
</dbReference>
<keyword evidence="10 14" id="KW-0067">ATP-binding</keyword>
<keyword evidence="5" id="KW-0597">Phosphoprotein</keyword>
<dbReference type="Pfam" id="PF00672">
    <property type="entry name" value="HAMP"/>
    <property type="match status" value="1"/>
</dbReference>
<dbReference type="InterPro" id="IPR016380">
    <property type="entry name" value="Sig_transdc_His_kin_NarX/NarQ"/>
</dbReference>
<organism evidence="18 19">
    <name type="scientific">Chimaeribacter coloradensis</name>
    <dbReference type="NCBI Taxonomy" id="2060068"/>
    <lineage>
        <taxon>Bacteria</taxon>
        <taxon>Pseudomonadati</taxon>
        <taxon>Pseudomonadota</taxon>
        <taxon>Gammaproteobacteria</taxon>
        <taxon>Enterobacterales</taxon>
        <taxon>Yersiniaceae</taxon>
        <taxon>Chimaeribacter</taxon>
    </lineage>
</organism>
<comment type="caution">
    <text evidence="18">The sequence shown here is derived from an EMBL/GenBank/DDBJ whole genome shotgun (WGS) entry which is preliminary data.</text>
</comment>
<keyword evidence="7 15" id="KW-0812">Transmembrane</keyword>
<dbReference type="PROSITE" id="PS50109">
    <property type="entry name" value="HIS_KIN"/>
    <property type="match status" value="1"/>
</dbReference>
<dbReference type="EMBL" id="PJZH01000026">
    <property type="protein sequence ID" value="PLR31038.1"/>
    <property type="molecule type" value="Genomic_DNA"/>
</dbReference>
<dbReference type="CDD" id="cd16917">
    <property type="entry name" value="HATPase_UhpB-NarQ-NarX-like"/>
    <property type="match status" value="1"/>
</dbReference>
<dbReference type="GO" id="GO:0005886">
    <property type="term" value="C:plasma membrane"/>
    <property type="evidence" value="ECO:0007669"/>
    <property type="project" value="UniProtKB-SubCell"/>
</dbReference>
<dbReference type="InterPro" id="IPR005467">
    <property type="entry name" value="His_kinase_dom"/>
</dbReference>
<keyword evidence="13 14" id="KW-0472">Membrane</keyword>
<dbReference type="GO" id="GO:0000155">
    <property type="term" value="F:phosphorelay sensor kinase activity"/>
    <property type="evidence" value="ECO:0007669"/>
    <property type="project" value="UniProtKB-UniRule"/>
</dbReference>
<gene>
    <name evidence="18" type="ORF">CYR32_17720</name>
</gene>
<dbReference type="InterPro" id="IPR042295">
    <property type="entry name" value="NarX-like_N_sf"/>
</dbReference>
<dbReference type="CDD" id="cd22899">
    <property type="entry name" value="NarQ_sensor"/>
    <property type="match status" value="1"/>
</dbReference>
<dbReference type="PANTHER" id="PTHR24421:SF10">
    <property type="entry name" value="NITRATE_NITRITE SENSOR PROTEIN NARQ"/>
    <property type="match status" value="1"/>
</dbReference>
<dbReference type="SMART" id="SM00387">
    <property type="entry name" value="HATPase_c"/>
    <property type="match status" value="1"/>
</dbReference>
<keyword evidence="9 14" id="KW-0418">Kinase</keyword>
<dbReference type="InterPro" id="IPR003594">
    <property type="entry name" value="HATPase_dom"/>
</dbReference>
<dbReference type="RefSeq" id="WP_101826480.1">
    <property type="nucleotide sequence ID" value="NZ_PJZH01000026.1"/>
</dbReference>
<evidence type="ECO:0000259" key="16">
    <source>
        <dbReference type="PROSITE" id="PS50109"/>
    </source>
</evidence>
<reference evidence="18 19" key="1">
    <citation type="submission" date="2017-12" db="EMBL/GenBank/DDBJ databases">
        <title>Characterization of six clinical isolates of Enterochimera gen. nov., a novel genus of the Yersiniaciae family and the three species Enterochimera arupensis sp. nov., Enterochimera coloradensis sp. nov, and Enterochimera californica sp. nov.</title>
        <authorList>
            <person name="Rossi A."/>
            <person name="Fisher M."/>
        </authorList>
    </citation>
    <scope>NUCLEOTIDE SEQUENCE [LARGE SCALE GENOMIC DNA]</scope>
    <source>
        <strain evidence="19">2016-Iso4</strain>
    </source>
</reference>
<feature type="transmembrane region" description="Helical" evidence="15">
    <location>
        <begin position="12"/>
        <end position="34"/>
    </location>
</feature>
<evidence type="ECO:0000256" key="9">
    <source>
        <dbReference type="ARBA" id="ARBA00022777"/>
    </source>
</evidence>
<dbReference type="SUPFAM" id="SSF55874">
    <property type="entry name" value="ATPase domain of HSP90 chaperone/DNA topoisomerase II/histidine kinase"/>
    <property type="match status" value="1"/>
</dbReference>
<dbReference type="Gene3D" id="1.20.120.960">
    <property type="entry name" value="Histidine kinase NarX, sensor domain"/>
    <property type="match status" value="1"/>
</dbReference>
<keyword evidence="19" id="KW-1185">Reference proteome</keyword>
<dbReference type="Pfam" id="PF02518">
    <property type="entry name" value="HATPase_c"/>
    <property type="match status" value="1"/>
</dbReference>
<proteinExistence type="predicted"/>
<keyword evidence="11 15" id="KW-1133">Transmembrane helix</keyword>
<comment type="subcellular location">
    <subcellularLocation>
        <location evidence="2">Cell inner membrane</location>
        <topology evidence="2">Multi-pass membrane protein</topology>
    </subcellularLocation>
</comment>
<evidence type="ECO:0000256" key="8">
    <source>
        <dbReference type="ARBA" id="ARBA00022741"/>
    </source>
</evidence>
<evidence type="ECO:0000259" key="17">
    <source>
        <dbReference type="PROSITE" id="PS50885"/>
    </source>
</evidence>
<dbReference type="Gene3D" id="3.30.565.10">
    <property type="entry name" value="Histidine kinase-like ATPase, C-terminal domain"/>
    <property type="match status" value="1"/>
</dbReference>
<dbReference type="InterPro" id="IPR011712">
    <property type="entry name" value="Sig_transdc_His_kin_sub3_dim/P"/>
</dbReference>
<evidence type="ECO:0000256" key="6">
    <source>
        <dbReference type="ARBA" id="ARBA00022679"/>
    </source>
</evidence>
<accession>A0A2N5DVJ2</accession>
<name>A0A2N5DVJ2_9GAMM</name>
<evidence type="ECO:0000256" key="4">
    <source>
        <dbReference type="ARBA" id="ARBA00022519"/>
    </source>
</evidence>
<keyword evidence="3 14" id="KW-1003">Cell membrane</keyword>